<protein>
    <submittedName>
        <fullName evidence="2">DUF333 domain-containing protein</fullName>
    </submittedName>
</protein>
<feature type="signal peptide" evidence="1">
    <location>
        <begin position="1"/>
        <end position="30"/>
    </location>
</feature>
<evidence type="ECO:0000313" key="3">
    <source>
        <dbReference type="Proteomes" id="UP000283255"/>
    </source>
</evidence>
<dbReference type="PANTHER" id="PTHR38008:SF2">
    <property type="entry name" value="HEMOLYSIN"/>
    <property type="match status" value="1"/>
</dbReference>
<proteinExistence type="predicted"/>
<dbReference type="AlphaFoldDB" id="A0A418YGB1"/>
<name>A0A418YGB1_9GAMM</name>
<keyword evidence="1" id="KW-0732">Signal</keyword>
<dbReference type="InterPro" id="IPR005590">
    <property type="entry name" value="DUF333"/>
</dbReference>
<reference evidence="2 3" key="2">
    <citation type="submission" date="2019-01" db="EMBL/GenBank/DDBJ databases">
        <title>Motilimonas pumilus sp. nov., isolated from the gut of sea cucumber (Apostichopus japonicus).</title>
        <authorList>
            <person name="Wang F.-Q."/>
            <person name="Ren L.-H."/>
            <person name="Lin Y.-W."/>
            <person name="Sun G.-H."/>
            <person name="Du Z.-J."/>
            <person name="Zhao J.-X."/>
            <person name="Liu X.-J."/>
            <person name="Liu L.-J."/>
        </authorList>
    </citation>
    <scope>NUCLEOTIDE SEQUENCE [LARGE SCALE GENOMIC DNA]</scope>
    <source>
        <strain evidence="2 3">PLHSC7-2</strain>
    </source>
</reference>
<keyword evidence="3" id="KW-1185">Reference proteome</keyword>
<feature type="chain" id="PRO_5019268005" evidence="1">
    <location>
        <begin position="31"/>
        <end position="139"/>
    </location>
</feature>
<organism evidence="2 3">
    <name type="scientific">Motilimonas pumila</name>
    <dbReference type="NCBI Taxonomy" id="2303987"/>
    <lineage>
        <taxon>Bacteria</taxon>
        <taxon>Pseudomonadati</taxon>
        <taxon>Pseudomonadota</taxon>
        <taxon>Gammaproteobacteria</taxon>
        <taxon>Alteromonadales</taxon>
        <taxon>Alteromonadales genera incertae sedis</taxon>
        <taxon>Motilimonas</taxon>
    </lineage>
</organism>
<evidence type="ECO:0000313" key="2">
    <source>
        <dbReference type="EMBL" id="RJG48699.1"/>
    </source>
</evidence>
<dbReference type="Proteomes" id="UP000283255">
    <property type="component" value="Unassembled WGS sequence"/>
</dbReference>
<reference evidence="2 3" key="1">
    <citation type="submission" date="2018-09" db="EMBL/GenBank/DDBJ databases">
        <authorList>
            <person name="Wang F."/>
        </authorList>
    </citation>
    <scope>NUCLEOTIDE SEQUENCE [LARGE SCALE GENOMIC DNA]</scope>
    <source>
        <strain evidence="2 3">PLHSC7-2</strain>
    </source>
</reference>
<dbReference type="Pfam" id="PF03891">
    <property type="entry name" value="DUF333"/>
    <property type="match status" value="2"/>
</dbReference>
<dbReference type="PROSITE" id="PS51257">
    <property type="entry name" value="PROKAR_LIPOPROTEIN"/>
    <property type="match status" value="1"/>
</dbReference>
<accession>A0A418YGB1</accession>
<sequence length="139" mass="15237">MRHLNRSDSMKQLLSLSAATLLIITVSACSSDTPTETVGMSNPAAQFCVDQGGNIEYEQSETGEMGICHTVNGEEIEQWAYYRQANHPVGMANPAAVFCIEQGGELVNEDDGTGVVNFCQLPDGSKQEQWDYYRAQHAM</sequence>
<dbReference type="EMBL" id="QZCH01000007">
    <property type="protein sequence ID" value="RJG48699.1"/>
    <property type="molecule type" value="Genomic_DNA"/>
</dbReference>
<gene>
    <name evidence="2" type="ORF">D1Z90_07520</name>
</gene>
<evidence type="ECO:0000256" key="1">
    <source>
        <dbReference type="SAM" id="SignalP"/>
    </source>
</evidence>
<comment type="caution">
    <text evidence="2">The sequence shown here is derived from an EMBL/GenBank/DDBJ whole genome shotgun (WGS) entry which is preliminary data.</text>
</comment>
<dbReference type="PANTHER" id="PTHR38008">
    <property type="entry name" value="HEMOLYSIN-RELATED"/>
    <property type="match status" value="1"/>
</dbReference>